<dbReference type="Proteomes" id="UP001219934">
    <property type="component" value="Unassembled WGS sequence"/>
</dbReference>
<sequence length="410" mass="44875">MTGVDIVYDKIHFGHDPKWSGRLGPAEGSGLLVCVACVVEMIESEDIASVRKSFALSGISGVLKCSPGALRELLSQDHRVSVRFTASLLALRMLHTVGDQATQEKVDQVLVQLLLELQSELSYRFVLEEIHKQLNDQLNMKSFLPTFTFLGNLVEAVPNVAQSLVTQYVPLLEQLCSALLYPDEALKASVLHVWLKLFGTAGGLAAQSLPPAIRDRVCVLLLQTLANAGSNQLINTCVDLLWLLLQIQEAVSVLMSSPGDLIPCHENQNLRTNNEQNLSQNQEQQSPDQSPLPLILKKLLMSGDETLQATSAKCIAAVLVHSPSQCSTPFIKADVPEFLFDRLAGSSSSGLLWPAYSCLLLLTDNPLFFSQCHSVYGIESLVRSLNEALLLTNLDVPIQGLLLLTEILER</sequence>
<reference evidence="1" key="1">
    <citation type="submission" date="2022-11" db="EMBL/GenBank/DDBJ databases">
        <title>Chromosome-level genome of Pogonophryne albipinna.</title>
        <authorList>
            <person name="Jo E."/>
        </authorList>
    </citation>
    <scope>NUCLEOTIDE SEQUENCE</scope>
    <source>
        <strain evidence="1">SGF0006</strain>
        <tissue evidence="1">Muscle</tissue>
    </source>
</reference>
<organism evidence="1 2">
    <name type="scientific">Pogonophryne albipinna</name>
    <dbReference type="NCBI Taxonomy" id="1090488"/>
    <lineage>
        <taxon>Eukaryota</taxon>
        <taxon>Metazoa</taxon>
        <taxon>Chordata</taxon>
        <taxon>Craniata</taxon>
        <taxon>Vertebrata</taxon>
        <taxon>Euteleostomi</taxon>
        <taxon>Actinopterygii</taxon>
        <taxon>Neopterygii</taxon>
        <taxon>Teleostei</taxon>
        <taxon>Neoteleostei</taxon>
        <taxon>Acanthomorphata</taxon>
        <taxon>Eupercaria</taxon>
        <taxon>Perciformes</taxon>
        <taxon>Notothenioidei</taxon>
        <taxon>Pogonophryne</taxon>
    </lineage>
</organism>
<proteinExistence type="predicted"/>
<name>A0AAD6F4J8_9TELE</name>
<dbReference type="SUPFAM" id="SSF48371">
    <property type="entry name" value="ARM repeat"/>
    <property type="match status" value="1"/>
</dbReference>
<dbReference type="AlphaFoldDB" id="A0AAD6F4J8"/>
<dbReference type="PANTHER" id="PTHR12044:SF14">
    <property type="entry name" value="MEIOTIC DOUBLE-STRANDED BREAK FORMATION PROTEIN 1"/>
    <property type="match status" value="1"/>
</dbReference>
<evidence type="ECO:0008006" key="3">
    <source>
        <dbReference type="Google" id="ProtNLM"/>
    </source>
</evidence>
<evidence type="ECO:0000313" key="2">
    <source>
        <dbReference type="Proteomes" id="UP001219934"/>
    </source>
</evidence>
<evidence type="ECO:0000313" key="1">
    <source>
        <dbReference type="EMBL" id="KAJ4920578.1"/>
    </source>
</evidence>
<accession>A0AAD6F4J8</accession>
<keyword evidence="2" id="KW-1185">Reference proteome</keyword>
<dbReference type="InterPro" id="IPR052133">
    <property type="entry name" value="Immune_Signaling-Apoptosis_Reg"/>
</dbReference>
<dbReference type="EMBL" id="JAPTMU010000185">
    <property type="protein sequence ID" value="KAJ4920578.1"/>
    <property type="molecule type" value="Genomic_DNA"/>
</dbReference>
<dbReference type="InterPro" id="IPR016024">
    <property type="entry name" value="ARM-type_fold"/>
</dbReference>
<comment type="caution">
    <text evidence="1">The sequence shown here is derived from an EMBL/GenBank/DDBJ whole genome shotgun (WGS) entry which is preliminary data.</text>
</comment>
<dbReference type="GO" id="GO:0007127">
    <property type="term" value="P:meiosis I"/>
    <property type="evidence" value="ECO:0007669"/>
    <property type="project" value="TreeGrafter"/>
</dbReference>
<protein>
    <recommendedName>
        <fullName evidence="3">Meiosis inhibitor protein 1</fullName>
    </recommendedName>
</protein>
<gene>
    <name evidence="1" type="ORF">JOQ06_016410</name>
</gene>
<dbReference type="PANTHER" id="PTHR12044">
    <property type="entry name" value="BCL2 INTERACTING MEDIATOR OF CELL DEATH"/>
    <property type="match status" value="1"/>
</dbReference>